<protein>
    <submittedName>
        <fullName evidence="1">Uncharacterized protein</fullName>
    </submittedName>
</protein>
<accession>A0ACB9BRS4</accession>
<organism evidence="1 2">
    <name type="scientific">Cichorium intybus</name>
    <name type="common">Chicory</name>
    <dbReference type="NCBI Taxonomy" id="13427"/>
    <lineage>
        <taxon>Eukaryota</taxon>
        <taxon>Viridiplantae</taxon>
        <taxon>Streptophyta</taxon>
        <taxon>Embryophyta</taxon>
        <taxon>Tracheophyta</taxon>
        <taxon>Spermatophyta</taxon>
        <taxon>Magnoliopsida</taxon>
        <taxon>eudicotyledons</taxon>
        <taxon>Gunneridae</taxon>
        <taxon>Pentapetalae</taxon>
        <taxon>asterids</taxon>
        <taxon>campanulids</taxon>
        <taxon>Asterales</taxon>
        <taxon>Asteraceae</taxon>
        <taxon>Cichorioideae</taxon>
        <taxon>Cichorieae</taxon>
        <taxon>Cichoriinae</taxon>
        <taxon>Cichorium</taxon>
    </lineage>
</organism>
<reference evidence="2" key="1">
    <citation type="journal article" date="2022" name="Mol. Ecol. Resour.">
        <title>The genomes of chicory, endive, great burdock and yacon provide insights into Asteraceae palaeo-polyploidization history and plant inulin production.</title>
        <authorList>
            <person name="Fan W."/>
            <person name="Wang S."/>
            <person name="Wang H."/>
            <person name="Wang A."/>
            <person name="Jiang F."/>
            <person name="Liu H."/>
            <person name="Zhao H."/>
            <person name="Xu D."/>
            <person name="Zhang Y."/>
        </authorList>
    </citation>
    <scope>NUCLEOTIDE SEQUENCE [LARGE SCALE GENOMIC DNA]</scope>
    <source>
        <strain evidence="2">cv. Punajuju</strain>
    </source>
</reference>
<comment type="caution">
    <text evidence="1">The sequence shown here is derived from an EMBL/GenBank/DDBJ whole genome shotgun (WGS) entry which is preliminary data.</text>
</comment>
<sequence length="75" mass="8596">MMLSEVETLEKWIVETKLSTMRPNTMNNYGVVLMTSEDFIHHISKSGASPLCGFRVCYPPILHRFSTAYDSNCCY</sequence>
<reference evidence="1 2" key="2">
    <citation type="journal article" date="2022" name="Mol. Ecol. Resour.">
        <title>The genomes of chicory, endive, great burdock and yacon provide insights into Asteraceae paleo-polyploidization history and plant inulin production.</title>
        <authorList>
            <person name="Fan W."/>
            <person name="Wang S."/>
            <person name="Wang H."/>
            <person name="Wang A."/>
            <person name="Jiang F."/>
            <person name="Liu H."/>
            <person name="Zhao H."/>
            <person name="Xu D."/>
            <person name="Zhang Y."/>
        </authorList>
    </citation>
    <scope>NUCLEOTIDE SEQUENCE [LARGE SCALE GENOMIC DNA]</scope>
    <source>
        <strain evidence="2">cv. Punajuju</strain>
        <tissue evidence="1">Leaves</tissue>
    </source>
</reference>
<dbReference type="Proteomes" id="UP001055811">
    <property type="component" value="Linkage Group LG06"/>
</dbReference>
<keyword evidence="2" id="KW-1185">Reference proteome</keyword>
<name>A0ACB9BRS4_CICIN</name>
<dbReference type="EMBL" id="CM042014">
    <property type="protein sequence ID" value="KAI3724698.1"/>
    <property type="molecule type" value="Genomic_DNA"/>
</dbReference>
<proteinExistence type="predicted"/>
<evidence type="ECO:0000313" key="1">
    <source>
        <dbReference type="EMBL" id="KAI3724698.1"/>
    </source>
</evidence>
<evidence type="ECO:0000313" key="2">
    <source>
        <dbReference type="Proteomes" id="UP001055811"/>
    </source>
</evidence>
<gene>
    <name evidence="1" type="ORF">L2E82_36484</name>
</gene>